<evidence type="ECO:0000313" key="2">
    <source>
        <dbReference type="EMBL" id="KAK8378228.1"/>
    </source>
</evidence>
<gene>
    <name evidence="2" type="ORF">O3P69_011041</name>
</gene>
<sequence length="221" mass="24887">MNAHTTLSDLWKHVKTATGKRTPRAPTHPDPEREAARLLQTYVNRASPAQLSPASLAKLEEQRPAQDTFIQQACRQRHPADTAFTPRELQKALRPRPDTAAGADKITYSMIRKGALRIMLGAPRWTKLVNMRAEADLPLLAHRIHAMNTSLLAKTLSQTKYTTAARKVHQSLAHNEELFTKKTWAQKMAQGIKTLQMQTPLTARTTDAQHPDYQPPPPWQV</sequence>
<dbReference type="AlphaFoldDB" id="A0AAW0SSX9"/>
<reference evidence="2 3" key="1">
    <citation type="submission" date="2023-03" db="EMBL/GenBank/DDBJ databases">
        <title>High-quality genome of Scylla paramamosain provides insights in environmental adaptation.</title>
        <authorList>
            <person name="Zhang L."/>
        </authorList>
    </citation>
    <scope>NUCLEOTIDE SEQUENCE [LARGE SCALE GENOMIC DNA]</scope>
    <source>
        <strain evidence="2">LZ_2023a</strain>
        <tissue evidence="2">Muscle</tissue>
    </source>
</reference>
<proteinExistence type="predicted"/>
<feature type="region of interest" description="Disordered" evidence="1">
    <location>
        <begin position="1"/>
        <end position="31"/>
    </location>
</feature>
<evidence type="ECO:0000313" key="3">
    <source>
        <dbReference type="Proteomes" id="UP001487740"/>
    </source>
</evidence>
<keyword evidence="3" id="KW-1185">Reference proteome</keyword>
<dbReference type="Proteomes" id="UP001487740">
    <property type="component" value="Unassembled WGS sequence"/>
</dbReference>
<protein>
    <submittedName>
        <fullName evidence="2">Uncharacterized protein</fullName>
    </submittedName>
</protein>
<evidence type="ECO:0000256" key="1">
    <source>
        <dbReference type="SAM" id="MobiDB-lite"/>
    </source>
</evidence>
<dbReference type="EMBL" id="JARAKH010000045">
    <property type="protein sequence ID" value="KAK8378228.1"/>
    <property type="molecule type" value="Genomic_DNA"/>
</dbReference>
<organism evidence="2 3">
    <name type="scientific">Scylla paramamosain</name>
    <name type="common">Mud crab</name>
    <dbReference type="NCBI Taxonomy" id="85552"/>
    <lineage>
        <taxon>Eukaryota</taxon>
        <taxon>Metazoa</taxon>
        <taxon>Ecdysozoa</taxon>
        <taxon>Arthropoda</taxon>
        <taxon>Crustacea</taxon>
        <taxon>Multicrustacea</taxon>
        <taxon>Malacostraca</taxon>
        <taxon>Eumalacostraca</taxon>
        <taxon>Eucarida</taxon>
        <taxon>Decapoda</taxon>
        <taxon>Pleocyemata</taxon>
        <taxon>Brachyura</taxon>
        <taxon>Eubrachyura</taxon>
        <taxon>Portunoidea</taxon>
        <taxon>Portunidae</taxon>
        <taxon>Portuninae</taxon>
        <taxon>Scylla</taxon>
    </lineage>
</organism>
<name>A0AAW0SSX9_SCYPA</name>
<comment type="caution">
    <text evidence="2">The sequence shown here is derived from an EMBL/GenBank/DDBJ whole genome shotgun (WGS) entry which is preliminary data.</text>
</comment>
<accession>A0AAW0SSX9</accession>